<feature type="region of interest" description="Disordered" evidence="5">
    <location>
        <begin position="340"/>
        <end position="365"/>
    </location>
</feature>
<dbReference type="PANTHER" id="PTHR19211">
    <property type="entry name" value="ATP-BINDING TRANSPORT PROTEIN-RELATED"/>
    <property type="match status" value="1"/>
</dbReference>
<sequence length="641" mass="71461">MLLELPVHDLAAGSKQLLEKSDNRSGLSASSSAHLKKTLRLRENGRHLLLGRNGCGKTTLLRAIVSGELQGWPQSLTTYLVDQELSMDLFVSPLETVLRADHRLYSLQKELKQLEEICTDQSDQADKASNRLGEIYAELNDSGAESEPEWRTRAMSLLKGLGFQEAQCTEPIDQISGGWRVRVAIAAALFVRPRLLMLDEPTNHLDLGAIEWLQQHLVDEYKGTVLCVSHDREFINEVCTDIIVFADQALTYFHGTLDMFEEAAMEKARHMEREAAAIERKRDSILQTIQHKEQQVASAQKNKAKNKSKNKYAILHDAESKGTSSLVSCQQQKLERLGMEKTEDGKRFKSSEHGNRAGSMADNEGGWVDGKMTAVKAATFKYPNSQESSLNEVDLSVSAGDRIAIQGRNGAGKSTLVKLITGEVEATEGDVWRHPSLKVSVLHQHDTDALAHTSASPVEWLAELYPKKKELDLRKQLGSFGVTGDLVFQPLKTLSGGQRMRVLFTKICMELPQLLVLDEPTNHLDIYSIDALCVALTEFRGAVLLISHNRDLLRKVAKELYVISKSTRKLSLVSRALPDGSPLEIPSVADMSPRKAEATQEKPKGKFEPPKRSAEKSPEKSHAETEQKPVQAPPWLRQFRR</sequence>
<proteinExistence type="predicted"/>
<dbReference type="Gene3D" id="3.40.50.300">
    <property type="entry name" value="P-loop containing nucleotide triphosphate hydrolases"/>
    <property type="match status" value="2"/>
</dbReference>
<protein>
    <recommendedName>
        <fullName evidence="6">ABC transporter domain-containing protein</fullName>
    </recommendedName>
</protein>
<dbReference type="EMBL" id="CAXAMN010006025">
    <property type="protein sequence ID" value="CAK9016240.1"/>
    <property type="molecule type" value="Genomic_DNA"/>
</dbReference>
<keyword evidence="1" id="KW-0677">Repeat</keyword>
<gene>
    <name evidence="7" type="ORF">CCMP2556_LOCUS12426</name>
</gene>
<feature type="coiled-coil region" evidence="4">
    <location>
        <begin position="97"/>
        <end position="131"/>
    </location>
</feature>
<dbReference type="CDD" id="cd03221">
    <property type="entry name" value="ABCF_EF-3"/>
    <property type="match status" value="2"/>
</dbReference>
<dbReference type="InterPro" id="IPR027417">
    <property type="entry name" value="P-loop_NTPase"/>
</dbReference>
<name>A0ABP0JP71_9DINO</name>
<dbReference type="SMART" id="SM00382">
    <property type="entry name" value="AAA"/>
    <property type="match status" value="2"/>
</dbReference>
<keyword evidence="3" id="KW-0067">ATP-binding</keyword>
<feature type="compositionally biased region" description="Basic and acidic residues" evidence="5">
    <location>
        <begin position="592"/>
        <end position="627"/>
    </location>
</feature>
<evidence type="ECO:0000256" key="5">
    <source>
        <dbReference type="SAM" id="MobiDB-lite"/>
    </source>
</evidence>
<dbReference type="Pfam" id="PF00005">
    <property type="entry name" value="ABC_tran"/>
    <property type="match status" value="2"/>
</dbReference>
<feature type="region of interest" description="Disordered" evidence="5">
    <location>
        <begin position="583"/>
        <end position="641"/>
    </location>
</feature>
<evidence type="ECO:0000313" key="8">
    <source>
        <dbReference type="Proteomes" id="UP001642484"/>
    </source>
</evidence>
<comment type="caution">
    <text evidence="7">The sequence shown here is derived from an EMBL/GenBank/DDBJ whole genome shotgun (WGS) entry which is preliminary data.</text>
</comment>
<dbReference type="PANTHER" id="PTHR19211:SF14">
    <property type="entry name" value="ATP-BINDING CASSETTE SUB-FAMILY F MEMBER 1"/>
    <property type="match status" value="1"/>
</dbReference>
<reference evidence="7 8" key="1">
    <citation type="submission" date="2024-02" db="EMBL/GenBank/DDBJ databases">
        <authorList>
            <person name="Chen Y."/>
            <person name="Shah S."/>
            <person name="Dougan E. K."/>
            <person name="Thang M."/>
            <person name="Chan C."/>
        </authorList>
    </citation>
    <scope>NUCLEOTIDE SEQUENCE [LARGE SCALE GENOMIC DNA]</scope>
</reference>
<keyword evidence="4" id="KW-0175">Coiled coil</keyword>
<keyword evidence="8" id="KW-1185">Reference proteome</keyword>
<dbReference type="InterPro" id="IPR003439">
    <property type="entry name" value="ABC_transporter-like_ATP-bd"/>
</dbReference>
<feature type="domain" description="ABC transporter" evidence="6">
    <location>
        <begin position="18"/>
        <end position="272"/>
    </location>
</feature>
<evidence type="ECO:0000313" key="7">
    <source>
        <dbReference type="EMBL" id="CAK9016240.1"/>
    </source>
</evidence>
<evidence type="ECO:0000256" key="2">
    <source>
        <dbReference type="ARBA" id="ARBA00022741"/>
    </source>
</evidence>
<keyword evidence="2" id="KW-0547">Nucleotide-binding</keyword>
<dbReference type="InterPro" id="IPR017871">
    <property type="entry name" value="ABC_transporter-like_CS"/>
</dbReference>
<evidence type="ECO:0000256" key="1">
    <source>
        <dbReference type="ARBA" id="ARBA00022737"/>
    </source>
</evidence>
<dbReference type="PROSITE" id="PS00211">
    <property type="entry name" value="ABC_TRANSPORTER_1"/>
    <property type="match status" value="1"/>
</dbReference>
<evidence type="ECO:0000256" key="3">
    <source>
        <dbReference type="ARBA" id="ARBA00022840"/>
    </source>
</evidence>
<evidence type="ECO:0000256" key="4">
    <source>
        <dbReference type="SAM" id="Coils"/>
    </source>
</evidence>
<dbReference type="PROSITE" id="PS50893">
    <property type="entry name" value="ABC_TRANSPORTER_2"/>
    <property type="match status" value="2"/>
</dbReference>
<accession>A0ABP0JP71</accession>
<evidence type="ECO:0000259" key="6">
    <source>
        <dbReference type="PROSITE" id="PS50893"/>
    </source>
</evidence>
<feature type="domain" description="ABC transporter" evidence="6">
    <location>
        <begin position="375"/>
        <end position="590"/>
    </location>
</feature>
<dbReference type="InterPro" id="IPR050611">
    <property type="entry name" value="ABCF"/>
</dbReference>
<organism evidence="7 8">
    <name type="scientific">Durusdinium trenchii</name>
    <dbReference type="NCBI Taxonomy" id="1381693"/>
    <lineage>
        <taxon>Eukaryota</taxon>
        <taxon>Sar</taxon>
        <taxon>Alveolata</taxon>
        <taxon>Dinophyceae</taxon>
        <taxon>Suessiales</taxon>
        <taxon>Symbiodiniaceae</taxon>
        <taxon>Durusdinium</taxon>
    </lineage>
</organism>
<dbReference type="Proteomes" id="UP001642484">
    <property type="component" value="Unassembled WGS sequence"/>
</dbReference>
<feature type="compositionally biased region" description="Basic and acidic residues" evidence="5">
    <location>
        <begin position="340"/>
        <end position="355"/>
    </location>
</feature>
<dbReference type="InterPro" id="IPR003593">
    <property type="entry name" value="AAA+_ATPase"/>
</dbReference>
<feature type="coiled-coil region" evidence="4">
    <location>
        <begin position="261"/>
        <end position="309"/>
    </location>
</feature>
<dbReference type="SUPFAM" id="SSF52540">
    <property type="entry name" value="P-loop containing nucleoside triphosphate hydrolases"/>
    <property type="match status" value="2"/>
</dbReference>